<evidence type="ECO:0000313" key="2">
    <source>
        <dbReference type="EMBL" id="PIN25057.1"/>
    </source>
</evidence>
<dbReference type="SUPFAM" id="SSF51735">
    <property type="entry name" value="NAD(P)-binding Rossmann-fold domains"/>
    <property type="match status" value="1"/>
</dbReference>
<organism evidence="2 3">
    <name type="scientific">Handroanthus impetiginosus</name>
    <dbReference type="NCBI Taxonomy" id="429701"/>
    <lineage>
        <taxon>Eukaryota</taxon>
        <taxon>Viridiplantae</taxon>
        <taxon>Streptophyta</taxon>
        <taxon>Embryophyta</taxon>
        <taxon>Tracheophyta</taxon>
        <taxon>Spermatophyta</taxon>
        <taxon>Magnoliopsida</taxon>
        <taxon>eudicotyledons</taxon>
        <taxon>Gunneridae</taxon>
        <taxon>Pentapetalae</taxon>
        <taxon>asterids</taxon>
        <taxon>lamiids</taxon>
        <taxon>Lamiales</taxon>
        <taxon>Bignoniaceae</taxon>
        <taxon>Crescentiina</taxon>
        <taxon>Tabebuia alliance</taxon>
        <taxon>Handroanthus</taxon>
    </lineage>
</organism>
<sequence>MASDQVLDQVFELEPWSHLDGKIIMVTGASSGLGLEFCLDLAKAGCRIVAAARRMDRLESLCEQINQMNEPTNDAEGDYRQAIAVELDVSANSRAIEASIKRAWDAFGHIDGLVNNAGVRGQVKSSLELSEEQWNHVVNTNLTGSWLVSKFVGTRMRKAGRGGSIINISSISGLNRAQLRGAVAYSSSKAGLDSMTKIMALELGDYNIRVNAIAPGLFKSEITEDLVQKKWLENVAKRTVPLRTFGTSDPALTSLVRYLIHDSSNYISGNIFIVDSGYTLPGFPIFSSL</sequence>
<dbReference type="AlphaFoldDB" id="A0A2G9I5L9"/>
<dbReference type="Pfam" id="PF00106">
    <property type="entry name" value="adh_short"/>
    <property type="match status" value="1"/>
</dbReference>
<keyword evidence="3" id="KW-1185">Reference proteome</keyword>
<dbReference type="PANTHER" id="PTHR44375">
    <property type="entry name" value="BETA-KETOACYL-ACP REDUCTASE-LIKE PROTEIN-RELATED"/>
    <property type="match status" value="1"/>
</dbReference>
<dbReference type="PRINTS" id="PR00080">
    <property type="entry name" value="SDRFAMILY"/>
</dbReference>
<dbReference type="OrthoDB" id="47007at2759"/>
<dbReference type="FunFam" id="3.40.50.720:FF:000084">
    <property type="entry name" value="Short-chain dehydrogenase reductase"/>
    <property type="match status" value="1"/>
</dbReference>
<gene>
    <name evidence="2" type="ORF">CDL12_02203</name>
</gene>
<reference evidence="3" key="1">
    <citation type="journal article" date="2018" name="Gigascience">
        <title>Genome assembly of the Pink Ipe (Handroanthus impetiginosus, Bignoniaceae), a highly valued, ecologically keystone Neotropical timber forest tree.</title>
        <authorList>
            <person name="Silva-Junior O.B."/>
            <person name="Grattapaglia D."/>
            <person name="Novaes E."/>
            <person name="Collevatti R.G."/>
        </authorList>
    </citation>
    <scope>NUCLEOTIDE SEQUENCE [LARGE SCALE GENOMIC DNA]</scope>
    <source>
        <strain evidence="3">cv. UFG-1</strain>
    </source>
</reference>
<accession>A0A2G9I5L9</accession>
<dbReference type="STRING" id="429701.A0A2G9I5L9"/>
<dbReference type="EC" id="1.1.1.100" evidence="2"/>
<comment type="caution">
    <text evidence="2">The sequence shown here is derived from an EMBL/GenBank/DDBJ whole genome shotgun (WGS) entry which is preliminary data.</text>
</comment>
<proteinExistence type="inferred from homology"/>
<dbReference type="CDD" id="cd05233">
    <property type="entry name" value="SDR_c"/>
    <property type="match status" value="1"/>
</dbReference>
<keyword evidence="2" id="KW-0560">Oxidoreductase</keyword>
<dbReference type="EMBL" id="NKXS01000318">
    <property type="protein sequence ID" value="PIN25057.1"/>
    <property type="molecule type" value="Genomic_DNA"/>
</dbReference>
<comment type="similarity">
    <text evidence="1">Belongs to the short-chain dehydrogenases/reductases (SDR) family.</text>
</comment>
<protein>
    <submittedName>
        <fullName evidence="2">Reductase</fullName>
        <ecNumber evidence="2">1.1.1.100</ecNumber>
    </submittedName>
</protein>
<dbReference type="Gene3D" id="3.40.50.720">
    <property type="entry name" value="NAD(P)-binding Rossmann-like Domain"/>
    <property type="match status" value="1"/>
</dbReference>
<evidence type="ECO:0000313" key="3">
    <source>
        <dbReference type="Proteomes" id="UP000231279"/>
    </source>
</evidence>
<dbReference type="Proteomes" id="UP000231279">
    <property type="component" value="Unassembled WGS sequence"/>
</dbReference>
<dbReference type="PANTHER" id="PTHR44375:SF5">
    <property type="entry name" value="3-OXOACYL-[ACYL-CARRIER-PROTEIN] REDUCTASE FABG-LIKE"/>
    <property type="match status" value="1"/>
</dbReference>
<dbReference type="InterPro" id="IPR020904">
    <property type="entry name" value="Sc_DH/Rdtase_CS"/>
</dbReference>
<dbReference type="InterPro" id="IPR002347">
    <property type="entry name" value="SDR_fam"/>
</dbReference>
<dbReference type="GO" id="GO:0004316">
    <property type="term" value="F:3-oxoacyl-[acyl-carrier-protein] reductase (NADPH) activity"/>
    <property type="evidence" value="ECO:0007669"/>
    <property type="project" value="UniProtKB-EC"/>
</dbReference>
<name>A0A2G9I5L9_9LAMI</name>
<dbReference type="InterPro" id="IPR036291">
    <property type="entry name" value="NAD(P)-bd_dom_sf"/>
</dbReference>
<dbReference type="PRINTS" id="PR00081">
    <property type="entry name" value="GDHRDH"/>
</dbReference>
<dbReference type="PROSITE" id="PS00061">
    <property type="entry name" value="ADH_SHORT"/>
    <property type="match status" value="1"/>
</dbReference>
<evidence type="ECO:0000256" key="1">
    <source>
        <dbReference type="RuleBase" id="RU000363"/>
    </source>
</evidence>